<keyword evidence="2" id="KW-0732">Signal</keyword>
<proteinExistence type="predicted"/>
<gene>
    <name evidence="3" type="ORF">HPHI1048_LOCUS24346</name>
</gene>
<evidence type="ECO:0000256" key="1">
    <source>
        <dbReference type="SAM" id="MobiDB-lite"/>
    </source>
</evidence>
<name>A0A7S0I398_9CRYP</name>
<feature type="compositionally biased region" description="Acidic residues" evidence="1">
    <location>
        <begin position="58"/>
        <end position="72"/>
    </location>
</feature>
<feature type="region of interest" description="Disordered" evidence="1">
    <location>
        <begin position="58"/>
        <end position="79"/>
    </location>
</feature>
<feature type="chain" id="PRO_5030993203" evidence="2">
    <location>
        <begin position="32"/>
        <end position="352"/>
    </location>
</feature>
<accession>A0A7S0I398</accession>
<reference evidence="3" key="1">
    <citation type="submission" date="2021-01" db="EMBL/GenBank/DDBJ databases">
        <authorList>
            <person name="Corre E."/>
            <person name="Pelletier E."/>
            <person name="Niang G."/>
            <person name="Scheremetjew M."/>
            <person name="Finn R."/>
            <person name="Kale V."/>
            <person name="Holt S."/>
            <person name="Cochrane G."/>
            <person name="Meng A."/>
            <person name="Brown T."/>
            <person name="Cohen L."/>
        </authorList>
    </citation>
    <scope>NUCLEOTIDE SEQUENCE</scope>
    <source>
        <strain evidence="3">CCMP325</strain>
    </source>
</reference>
<evidence type="ECO:0000256" key="2">
    <source>
        <dbReference type="SAM" id="SignalP"/>
    </source>
</evidence>
<evidence type="ECO:0000313" key="3">
    <source>
        <dbReference type="EMBL" id="CAD8509719.1"/>
    </source>
</evidence>
<dbReference type="EMBL" id="HBEO01035872">
    <property type="protein sequence ID" value="CAD8509719.1"/>
    <property type="molecule type" value="Transcribed_RNA"/>
</dbReference>
<protein>
    <submittedName>
        <fullName evidence="3">Uncharacterized protein</fullName>
    </submittedName>
</protein>
<sequence>MAAPMSKRAAAMLFLCATALLALLVHTVSEANKPSAMMQMRLATAAIPANAPAVLDVEEASPEAEGEGEEAEAAAPSPDPEDVYISMHPVYGRCKSVVNLPSFSQYIQKWCGNIHELNDVAAPCKQAMWQASDYFGCCWETVMDGYQSLYPEAYSAWRMWQGTLSGKAGIVFDDDNCGDSVGEKGYNDLKEKVSSLEDTVSEQSYDIRYLESMLGWGYQPYDYYKQGKKGSQLTNKAQMKFQLPPYHPAAKEHLEAGRKMNEIHDVANRARSVWNDALNSAYNAQLSSHKAAIARIEAQKMQDESMRALNSGLWASSRARADPDHPRSSNLLSSVDPNDLAVRKLSSAGVNV</sequence>
<dbReference type="AlphaFoldDB" id="A0A7S0I398"/>
<organism evidence="3">
    <name type="scientific">Hanusia phi</name>
    <dbReference type="NCBI Taxonomy" id="3032"/>
    <lineage>
        <taxon>Eukaryota</taxon>
        <taxon>Cryptophyceae</taxon>
        <taxon>Pyrenomonadales</taxon>
        <taxon>Geminigeraceae</taxon>
        <taxon>Hanusia</taxon>
    </lineage>
</organism>
<feature type="signal peptide" evidence="2">
    <location>
        <begin position="1"/>
        <end position="31"/>
    </location>
</feature>